<dbReference type="GO" id="GO:0005874">
    <property type="term" value="C:microtubule"/>
    <property type="evidence" value="ECO:0007669"/>
    <property type="project" value="UniProtKB-KW"/>
</dbReference>
<feature type="region of interest" description="Disordered" evidence="15">
    <location>
        <begin position="712"/>
        <end position="786"/>
    </location>
</feature>
<accession>A0A9J6CXJ2</accession>
<evidence type="ECO:0000256" key="6">
    <source>
        <dbReference type="ARBA" id="ARBA00022701"/>
    </source>
</evidence>
<dbReference type="InterPro" id="IPR002967">
    <property type="entry name" value="Delta_tubulin"/>
</dbReference>
<feature type="compositionally biased region" description="Polar residues" evidence="15">
    <location>
        <begin position="760"/>
        <end position="786"/>
    </location>
</feature>
<keyword evidence="14" id="KW-0175">Coiled coil</keyword>
<dbReference type="GO" id="GO:0005525">
    <property type="term" value="F:GTP binding"/>
    <property type="evidence" value="ECO:0007669"/>
    <property type="project" value="UniProtKB-KW"/>
</dbReference>
<keyword evidence="10" id="KW-0539">Nucleus</keyword>
<gene>
    <name evidence="17" type="ORF">HPB51_028356</name>
</gene>
<reference evidence="17" key="1">
    <citation type="journal article" date="2020" name="Cell">
        <title>Large-Scale Comparative Analyses of Tick Genomes Elucidate Their Genetic Diversity and Vector Capacities.</title>
        <authorList>
            <consortium name="Tick Genome and Microbiome Consortium (TIGMIC)"/>
            <person name="Jia N."/>
            <person name="Wang J."/>
            <person name="Shi W."/>
            <person name="Du L."/>
            <person name="Sun Y."/>
            <person name="Zhan W."/>
            <person name="Jiang J.F."/>
            <person name="Wang Q."/>
            <person name="Zhang B."/>
            <person name="Ji P."/>
            <person name="Bell-Sakyi L."/>
            <person name="Cui X.M."/>
            <person name="Yuan T.T."/>
            <person name="Jiang B.G."/>
            <person name="Yang W.F."/>
            <person name="Lam T.T."/>
            <person name="Chang Q.C."/>
            <person name="Ding S.J."/>
            <person name="Wang X.J."/>
            <person name="Zhu J.G."/>
            <person name="Ruan X.D."/>
            <person name="Zhao L."/>
            <person name="Wei J.T."/>
            <person name="Ye R.Z."/>
            <person name="Que T.C."/>
            <person name="Du C.H."/>
            <person name="Zhou Y.H."/>
            <person name="Cheng J.X."/>
            <person name="Dai P.F."/>
            <person name="Guo W.B."/>
            <person name="Han X.H."/>
            <person name="Huang E.J."/>
            <person name="Li L.F."/>
            <person name="Wei W."/>
            <person name="Gao Y.C."/>
            <person name="Liu J.Z."/>
            <person name="Shao H.Z."/>
            <person name="Wang X."/>
            <person name="Wang C.C."/>
            <person name="Yang T.C."/>
            <person name="Huo Q.B."/>
            <person name="Li W."/>
            <person name="Chen H.Y."/>
            <person name="Chen S.E."/>
            <person name="Zhou L.G."/>
            <person name="Ni X.B."/>
            <person name="Tian J.H."/>
            <person name="Sheng Y."/>
            <person name="Liu T."/>
            <person name="Pan Y.S."/>
            <person name="Xia L.Y."/>
            <person name="Li J."/>
            <person name="Zhao F."/>
            <person name="Cao W.C."/>
        </authorList>
    </citation>
    <scope>NUCLEOTIDE SEQUENCE</scope>
    <source>
        <strain evidence="17">Rmic-2018</strain>
    </source>
</reference>
<evidence type="ECO:0000256" key="10">
    <source>
        <dbReference type="ARBA" id="ARBA00023242"/>
    </source>
</evidence>
<comment type="function">
    <text evidence="13">Acts as a positive regulator of hedgehog signaling and regulates ciliary function.</text>
</comment>
<evidence type="ECO:0000256" key="11">
    <source>
        <dbReference type="ARBA" id="ARBA00023273"/>
    </source>
</evidence>
<evidence type="ECO:0000256" key="4">
    <source>
        <dbReference type="ARBA" id="ARBA00009636"/>
    </source>
</evidence>
<evidence type="ECO:0000256" key="3">
    <source>
        <dbReference type="ARBA" id="ARBA00004138"/>
    </source>
</evidence>
<evidence type="ECO:0000256" key="1">
    <source>
        <dbReference type="ARBA" id="ARBA00004114"/>
    </source>
</evidence>
<evidence type="ECO:0000256" key="7">
    <source>
        <dbReference type="ARBA" id="ARBA00022741"/>
    </source>
</evidence>
<evidence type="ECO:0000256" key="8">
    <source>
        <dbReference type="ARBA" id="ARBA00022794"/>
    </source>
</evidence>
<dbReference type="GO" id="GO:0005814">
    <property type="term" value="C:centriole"/>
    <property type="evidence" value="ECO:0007669"/>
    <property type="project" value="UniProtKB-SubCell"/>
</dbReference>
<feature type="region of interest" description="Disordered" evidence="15">
    <location>
        <begin position="611"/>
        <end position="677"/>
    </location>
</feature>
<dbReference type="PRINTS" id="PR01161">
    <property type="entry name" value="TUBULIN"/>
</dbReference>
<feature type="compositionally biased region" description="Polar residues" evidence="15">
    <location>
        <begin position="645"/>
        <end position="672"/>
    </location>
</feature>
<feature type="domain" description="Tubulin/FtsZ GTPase" evidence="16">
    <location>
        <begin position="45"/>
        <end position="245"/>
    </location>
</feature>
<keyword evidence="18" id="KW-1185">Reference proteome</keyword>
<evidence type="ECO:0000256" key="13">
    <source>
        <dbReference type="ARBA" id="ARBA00046149"/>
    </source>
</evidence>
<keyword evidence="8" id="KW-0970">Cilium biogenesis/degradation</keyword>
<keyword evidence="11" id="KW-0966">Cell projection</keyword>
<dbReference type="GO" id="GO:0007017">
    <property type="term" value="P:microtubule-based process"/>
    <property type="evidence" value="ECO:0007669"/>
    <property type="project" value="InterPro"/>
</dbReference>
<dbReference type="PRINTS" id="PR01224">
    <property type="entry name" value="DELTATUBULIN"/>
</dbReference>
<dbReference type="InterPro" id="IPR008280">
    <property type="entry name" value="Tub_FtsZ_C"/>
</dbReference>
<evidence type="ECO:0000256" key="9">
    <source>
        <dbReference type="ARBA" id="ARBA00023134"/>
    </source>
</evidence>
<comment type="similarity">
    <text evidence="4">Belongs to the tubulin family.</text>
</comment>
<evidence type="ECO:0000313" key="18">
    <source>
        <dbReference type="Proteomes" id="UP000821866"/>
    </source>
</evidence>
<dbReference type="SUPFAM" id="SSF52490">
    <property type="entry name" value="Tubulin nucleotide-binding domain-like"/>
    <property type="match status" value="1"/>
</dbReference>
<dbReference type="Pfam" id="PF00091">
    <property type="entry name" value="Tubulin"/>
    <property type="match status" value="1"/>
</dbReference>
<dbReference type="Gene3D" id="3.40.50.1440">
    <property type="entry name" value="Tubulin/FtsZ, GTPase domain"/>
    <property type="match status" value="1"/>
</dbReference>
<comment type="caution">
    <text evidence="17">The sequence shown here is derived from an EMBL/GenBank/DDBJ whole genome shotgun (WGS) entry which is preliminary data.</text>
</comment>
<dbReference type="InterPro" id="IPR000217">
    <property type="entry name" value="Tubulin"/>
</dbReference>
<dbReference type="AlphaFoldDB" id="A0A9J6CXJ2"/>
<dbReference type="InterPro" id="IPR036525">
    <property type="entry name" value="Tubulin/FtsZ_GTPase_sf"/>
</dbReference>
<name>A0A9J6CXJ2_RHIMP</name>
<dbReference type="GO" id="GO:0005200">
    <property type="term" value="F:structural constituent of cytoskeleton"/>
    <property type="evidence" value="ECO:0007669"/>
    <property type="project" value="InterPro"/>
</dbReference>
<keyword evidence="7" id="KW-0547">Nucleotide-binding</keyword>
<protein>
    <recommendedName>
        <fullName evidence="5">Tubulin delta chain</fullName>
    </recommendedName>
    <alternativeName>
        <fullName evidence="12">Delta-tubulin</fullName>
    </alternativeName>
</protein>
<dbReference type="VEuPathDB" id="VectorBase:LOC119186064"/>
<keyword evidence="9" id="KW-0342">GTP-binding</keyword>
<organism evidence="17 18">
    <name type="scientific">Rhipicephalus microplus</name>
    <name type="common">Cattle tick</name>
    <name type="synonym">Boophilus microplus</name>
    <dbReference type="NCBI Taxonomy" id="6941"/>
    <lineage>
        <taxon>Eukaryota</taxon>
        <taxon>Metazoa</taxon>
        <taxon>Ecdysozoa</taxon>
        <taxon>Arthropoda</taxon>
        <taxon>Chelicerata</taxon>
        <taxon>Arachnida</taxon>
        <taxon>Acari</taxon>
        <taxon>Parasitiformes</taxon>
        <taxon>Ixodida</taxon>
        <taxon>Ixodoidea</taxon>
        <taxon>Ixodidae</taxon>
        <taxon>Rhipicephalinae</taxon>
        <taxon>Rhipicephalus</taxon>
        <taxon>Boophilus</taxon>
    </lineage>
</organism>
<dbReference type="InterPro" id="IPR017975">
    <property type="entry name" value="Tubulin_CS"/>
</dbReference>
<evidence type="ECO:0000256" key="15">
    <source>
        <dbReference type="SAM" id="MobiDB-lite"/>
    </source>
</evidence>
<keyword evidence="6" id="KW-0493">Microtubule</keyword>
<evidence type="ECO:0000256" key="12">
    <source>
        <dbReference type="ARBA" id="ARBA00030594"/>
    </source>
</evidence>
<dbReference type="Proteomes" id="UP000821866">
    <property type="component" value="Unassembled WGS sequence"/>
</dbReference>
<sequence length="786" mass="85993">MSLLTLQIGQCGNQLGFEFFNVLAQDVGVGEPESCRDSEYYSASVERFFTVDRQGGLIASAVLVDTERKAVGRVLKDACYSDKWHYASGAAYTSSQGAGNNWALGYFEQAEKGMDEICNLVRRNAEQRDWLEGFLPIFSLAGGTGSGLGTKLTETLRDNYPKTPVVTAVVWPFKSGEVAVQAYNVLLSLAHLQDSADALLVLSNDSLHRVVTQRWALRSASLVEMNALAARHLACLLQPSQAKYGPFKYLGNFFSMFAGDVAADLGCFGSVKQVSLLQVPQEPPTMTAFSCSSWQSLVRALSKMQHCHSATDEAMGTENRPLTCVASLAVGRGEGLSALNATDLAPRRVPFVEEGREFNVWMNPHKFMGSARTLLLASNSDACVPELDLLVSRAWCRFTKFAYLHHYTQHGLQAEDITTPASNHWSSSATLSHWFKCKSCRRLCDCQLGGETTSLMASLLQQQSLGCQGPLRRSTLRLDLLWGLRRCSLCNNPLGNEGSAPWLKLLRTTSASREDLRQCQESLRRAQKDIKILKGKLLELAEENRQLRSEECKRCQQQAGYSLVPDSLLKEIERALLIFKHLIPVGKHTENRNPVETVAARHDVQVPGQVLQKESVPSSSKGSVADPSAPKPPKCVQSKAKHIVSESSGTADLTSSTAQKQANSQDSTSSVNLEKVKQPESNLCNISAFDTSKWEELLKDFEIASKLVSSTPGSPEFFPLETHDSEDGSLMPELNASVAPTCSESREKPRASQGAFEVISTPSNISLSQSQSEVLTPSTPDTATLP</sequence>
<dbReference type="InterPro" id="IPR003008">
    <property type="entry name" value="Tubulin_FtsZ_GTPase"/>
</dbReference>
<proteinExistence type="inferred from homology"/>
<dbReference type="GO" id="GO:0030030">
    <property type="term" value="P:cell projection organization"/>
    <property type="evidence" value="ECO:0007669"/>
    <property type="project" value="UniProtKB-KW"/>
</dbReference>
<dbReference type="GO" id="GO:0005929">
    <property type="term" value="C:cilium"/>
    <property type="evidence" value="ECO:0007669"/>
    <property type="project" value="UniProtKB-SubCell"/>
</dbReference>
<dbReference type="CDD" id="cd02189">
    <property type="entry name" value="delta_zeta_tubulin-like"/>
    <property type="match status" value="1"/>
</dbReference>
<dbReference type="SMART" id="SM00864">
    <property type="entry name" value="Tubulin"/>
    <property type="match status" value="1"/>
</dbReference>
<evidence type="ECO:0000313" key="17">
    <source>
        <dbReference type="EMBL" id="KAH7950612.1"/>
    </source>
</evidence>
<dbReference type="PROSITE" id="PS00227">
    <property type="entry name" value="TUBULIN"/>
    <property type="match status" value="1"/>
</dbReference>
<reference evidence="17" key="2">
    <citation type="submission" date="2021-09" db="EMBL/GenBank/DDBJ databases">
        <authorList>
            <person name="Jia N."/>
            <person name="Wang J."/>
            <person name="Shi W."/>
            <person name="Du L."/>
            <person name="Sun Y."/>
            <person name="Zhan W."/>
            <person name="Jiang J."/>
            <person name="Wang Q."/>
            <person name="Zhang B."/>
            <person name="Ji P."/>
            <person name="Sakyi L.B."/>
            <person name="Cui X."/>
            <person name="Yuan T."/>
            <person name="Jiang B."/>
            <person name="Yang W."/>
            <person name="Lam T.T.-Y."/>
            <person name="Chang Q."/>
            <person name="Ding S."/>
            <person name="Wang X."/>
            <person name="Zhu J."/>
            <person name="Ruan X."/>
            <person name="Zhao L."/>
            <person name="Wei J."/>
            <person name="Que T."/>
            <person name="Du C."/>
            <person name="Cheng J."/>
            <person name="Dai P."/>
            <person name="Han X."/>
            <person name="Huang E."/>
            <person name="Gao Y."/>
            <person name="Liu J."/>
            <person name="Shao H."/>
            <person name="Ye R."/>
            <person name="Li L."/>
            <person name="Wei W."/>
            <person name="Wang X."/>
            <person name="Wang C."/>
            <person name="Huo Q."/>
            <person name="Li W."/>
            <person name="Guo W."/>
            <person name="Chen H."/>
            <person name="Chen S."/>
            <person name="Zhou L."/>
            <person name="Zhou L."/>
            <person name="Ni X."/>
            <person name="Tian J."/>
            <person name="Zhou Y."/>
            <person name="Sheng Y."/>
            <person name="Liu T."/>
            <person name="Pan Y."/>
            <person name="Xia L."/>
            <person name="Li J."/>
            <person name="Zhao F."/>
            <person name="Cao W."/>
        </authorList>
    </citation>
    <scope>NUCLEOTIDE SEQUENCE</scope>
    <source>
        <strain evidence="17">Rmic-2018</strain>
        <tissue evidence="17">Larvae</tissue>
    </source>
</reference>
<evidence type="ECO:0000256" key="2">
    <source>
        <dbReference type="ARBA" id="ARBA00004123"/>
    </source>
</evidence>
<dbReference type="SUPFAM" id="SSF55307">
    <property type="entry name" value="Tubulin C-terminal domain-like"/>
    <property type="match status" value="1"/>
</dbReference>
<dbReference type="EMBL" id="JABSTU010005061">
    <property type="protein sequence ID" value="KAH7950612.1"/>
    <property type="molecule type" value="Genomic_DNA"/>
</dbReference>
<comment type="subcellular location">
    <subcellularLocation>
        <location evidence="3">Cell projection</location>
        <location evidence="3">Cilium</location>
    </subcellularLocation>
    <subcellularLocation>
        <location evidence="1">Cytoplasm</location>
        <location evidence="1">Cytoskeleton</location>
        <location evidence="1">Microtubule organizing center</location>
        <location evidence="1">Centrosome</location>
        <location evidence="1">Centriole</location>
    </subcellularLocation>
    <subcellularLocation>
        <location evidence="2">Nucleus</location>
    </subcellularLocation>
</comment>
<dbReference type="PANTHER" id="PTHR11588">
    <property type="entry name" value="TUBULIN"/>
    <property type="match status" value="1"/>
</dbReference>
<dbReference type="GO" id="GO:0005634">
    <property type="term" value="C:nucleus"/>
    <property type="evidence" value="ECO:0007669"/>
    <property type="project" value="UniProtKB-SubCell"/>
</dbReference>
<evidence type="ECO:0000259" key="16">
    <source>
        <dbReference type="SMART" id="SM00864"/>
    </source>
</evidence>
<feature type="coiled-coil region" evidence="14">
    <location>
        <begin position="516"/>
        <end position="558"/>
    </location>
</feature>
<evidence type="ECO:0000256" key="14">
    <source>
        <dbReference type="SAM" id="Coils"/>
    </source>
</evidence>
<evidence type="ECO:0000256" key="5">
    <source>
        <dbReference type="ARBA" id="ARBA00014184"/>
    </source>
</evidence>